<dbReference type="InterPro" id="IPR032364">
    <property type="entry name" value="GramPos_pilinD1_N"/>
</dbReference>
<evidence type="ECO:0000313" key="7">
    <source>
        <dbReference type="Proteomes" id="UP000728106"/>
    </source>
</evidence>
<comment type="caution">
    <text evidence="6">The sequence shown here is derived from an EMBL/GenBank/DDBJ whole genome shotgun (WGS) entry which is preliminary data.</text>
</comment>
<feature type="signal peptide" evidence="2">
    <location>
        <begin position="1"/>
        <end position="20"/>
    </location>
</feature>
<dbReference type="EMBL" id="JAAOCX010000011">
    <property type="protein sequence ID" value="MBJ7633133.1"/>
    <property type="molecule type" value="Genomic_DNA"/>
</dbReference>
<dbReference type="InterPro" id="IPR041033">
    <property type="entry name" value="SpaA_PFL_dom_1"/>
</dbReference>
<evidence type="ECO:0000259" key="3">
    <source>
        <dbReference type="Pfam" id="PF16555"/>
    </source>
</evidence>
<evidence type="ECO:0000313" key="6">
    <source>
        <dbReference type="EMBL" id="MBJ7639563.1"/>
    </source>
</evidence>
<organism evidence="6 7">
    <name type="scientific">Weissella confusa</name>
    <name type="common">Lactobacillus confusus</name>
    <dbReference type="NCBI Taxonomy" id="1583"/>
    <lineage>
        <taxon>Bacteria</taxon>
        <taxon>Bacillati</taxon>
        <taxon>Bacillota</taxon>
        <taxon>Bacilli</taxon>
        <taxon>Lactobacillales</taxon>
        <taxon>Lactobacillaceae</taxon>
        <taxon>Weissella</taxon>
    </lineage>
</organism>
<dbReference type="Proteomes" id="UP000808038">
    <property type="component" value="Unassembled WGS sequence"/>
</dbReference>
<accession>A0A4Z0RM94</accession>
<evidence type="ECO:0000313" key="5">
    <source>
        <dbReference type="EMBL" id="MBJ7633133.1"/>
    </source>
</evidence>
<dbReference type="InterPro" id="IPR013783">
    <property type="entry name" value="Ig-like_fold"/>
</dbReference>
<feature type="domain" description="SpaA-like prealbumin fold" evidence="4">
    <location>
        <begin position="258"/>
        <end position="378"/>
    </location>
</feature>
<sequence>MAKWKNALLISTIVAPIAFGASPLGDAFAQADRPGKNGTTAATDVQINKMVKSDATGTGSQNFWWNDGSDATSTMTANGFHLATRGTYTFKAYQLPDSAIKGFEADGEPKISTDYAPYLKAVEVDVADTPNFAPNNNVSKWTIELKVDTSVGQTVDGQTADLLAQIKADSAAAVAGGGSELAVKEKTTNAGIANFSGADALANGNWIVVEDSATVATSEKALPMVLHLPMQMTGGGWFGTGADSTFKLYPKNYESLGDLKVQKVDPETGDIVKAAGFQAAIFQLEDQQTVSAVETALKADYNGKTFYELDDATKKSTIEAIVTGLDVEKDAAVATDSDGVVNFSGLNPEGTYYVIEWAAPAGYLPNGAVQQVILQNEDSYKDDQTVGNGSDADDDVNVYYTGSTYSLNNYDDTDVDKKINTTGTIDPNTADPTTIAQFVDQDEDHGAARGQVFQYSLQTELNKDIGNYKSYVVNDSVPYQANINSFVIGFNTDDMNDGTDETSTYTPLIKVDSESSDTSIDNGGDTGHGWYYDTDLTADGDGSEKTPFGGTKAATFSFADGALQWFIDNVGDVNGITPSAATAQQYIQALIRVSGQTSTYEFDSKAQAIEGTPENGNISISLKEDLRKALGNELPDDGGSLVTTMDAQLNAAAQVGWVNNTLTLHANNGFKNTTDSDNSKTFSAGWEFLKTDGDDKQLAGAGFDLKRLVTETDASIIEKNLLGGTNLGKAVTPDNAALMAQAIQDSKQSLNATLETTLFEAKDAYNADKSEDNGKALQTALTAVLAAQATEISTGDFVYFSHLSMDSDMQPVLTMPGAGMDNEAPMGDIFWTAYEALATTHTTGDEGDTDAGYFQYCGLPAGKYVLTETVVPSGYSKIADVPFSLGNPDADGTSGDDAYPFLKDEAGDILGTDNTITGAAKILADENPDKGYIHLRNYEKSIFPLVGGLGTLFAVIAGLLAMGLALLKRKKDMKNEA</sequence>
<evidence type="ECO:0008006" key="8">
    <source>
        <dbReference type="Google" id="ProtNLM"/>
    </source>
</evidence>
<dbReference type="EMBL" id="JAAOCP010000012">
    <property type="protein sequence ID" value="MBJ7639563.1"/>
    <property type="molecule type" value="Genomic_DNA"/>
</dbReference>
<dbReference type="AlphaFoldDB" id="A0A4Z0RM94"/>
<feature type="domain" description="Gram-positive pilin subunit D1 N-terminal" evidence="3">
    <location>
        <begin position="154"/>
        <end position="252"/>
    </location>
</feature>
<keyword evidence="1" id="KW-1133">Transmembrane helix</keyword>
<reference evidence="6 7" key="2">
    <citation type="journal article" date="2021" name="Int. J. Food Microbiol.">
        <title>Safety demonstration of a microbial species for use in the food chain: Weissella confusa.</title>
        <authorList>
            <person name="Bourdichon F."/>
            <person name="Patrone V."/>
            <person name="Fontana A."/>
            <person name="Milani G."/>
            <person name="Morelli L."/>
        </authorList>
    </citation>
    <scope>NUCLEOTIDE SEQUENCE [LARGE SCALE GENOMIC DNA]</scope>
    <source>
        <strain evidence="5">CCUG 30943</strain>
        <strain evidence="6 7">CCUG 43002</strain>
    </source>
</reference>
<keyword evidence="2" id="KW-0732">Signal</keyword>
<dbReference type="RefSeq" id="WP_004560074.1">
    <property type="nucleotide sequence ID" value="NZ_ALXH01000035.1"/>
</dbReference>
<feature type="chain" id="PRO_5044616912" description="Prealbumin-like fold domain-containing protein" evidence="2">
    <location>
        <begin position="21"/>
        <end position="977"/>
    </location>
</feature>
<keyword evidence="1" id="KW-0812">Transmembrane</keyword>
<reference evidence="6" key="1">
    <citation type="submission" date="2020-02" db="EMBL/GenBank/DDBJ databases">
        <authorList>
            <person name="Fontana A."/>
            <person name="Patrone V."/>
            <person name="Morelli L."/>
        </authorList>
    </citation>
    <scope>NUCLEOTIDE SEQUENCE</scope>
    <source>
        <strain evidence="5">CCUG 30943</strain>
        <strain evidence="6">CCUG 43002</strain>
    </source>
</reference>
<evidence type="ECO:0000259" key="4">
    <source>
        <dbReference type="Pfam" id="PF17802"/>
    </source>
</evidence>
<dbReference type="Pfam" id="PF16555">
    <property type="entry name" value="GramPos_pilinD1"/>
    <property type="match status" value="1"/>
</dbReference>
<proteinExistence type="predicted"/>
<dbReference type="Gene3D" id="2.60.40.10">
    <property type="entry name" value="Immunoglobulins"/>
    <property type="match status" value="3"/>
</dbReference>
<name>A0A4Z0RM94_WEICO</name>
<gene>
    <name evidence="6" type="ORF">HAU20_09250</name>
    <name evidence="5" type="ORF">HAU43_08570</name>
</gene>
<protein>
    <recommendedName>
        <fullName evidence="8">Prealbumin-like fold domain-containing protein</fullName>
    </recommendedName>
</protein>
<evidence type="ECO:0000256" key="1">
    <source>
        <dbReference type="SAM" id="Phobius"/>
    </source>
</evidence>
<dbReference type="Proteomes" id="UP000728106">
    <property type="component" value="Unassembled WGS sequence"/>
</dbReference>
<feature type="transmembrane region" description="Helical" evidence="1">
    <location>
        <begin position="942"/>
        <end position="967"/>
    </location>
</feature>
<dbReference type="GeneID" id="57978039"/>
<keyword evidence="1" id="KW-0472">Membrane</keyword>
<evidence type="ECO:0000256" key="2">
    <source>
        <dbReference type="SAM" id="SignalP"/>
    </source>
</evidence>
<keyword evidence="7" id="KW-1185">Reference proteome</keyword>
<dbReference type="Pfam" id="PF17802">
    <property type="entry name" value="SpaA"/>
    <property type="match status" value="1"/>
</dbReference>